<feature type="chain" id="PRO_5041298499" evidence="4">
    <location>
        <begin position="22"/>
        <end position="458"/>
    </location>
</feature>
<gene>
    <name evidence="5" type="ORF">L1785_04940</name>
</gene>
<evidence type="ECO:0000256" key="1">
    <source>
        <dbReference type="ARBA" id="ARBA00008520"/>
    </source>
</evidence>
<dbReference type="PANTHER" id="PTHR43649">
    <property type="entry name" value="ARABINOSE-BINDING PROTEIN-RELATED"/>
    <property type="match status" value="1"/>
</dbReference>
<keyword evidence="6" id="KW-1185">Reference proteome</keyword>
<dbReference type="AlphaFoldDB" id="A0AA41QCK4"/>
<name>A0AA41QCK4_9MICO</name>
<evidence type="ECO:0000256" key="4">
    <source>
        <dbReference type="SAM" id="SignalP"/>
    </source>
</evidence>
<evidence type="ECO:0000313" key="5">
    <source>
        <dbReference type="EMBL" id="MCF4120320.1"/>
    </source>
</evidence>
<dbReference type="Proteomes" id="UP001165405">
    <property type="component" value="Unassembled WGS sequence"/>
</dbReference>
<proteinExistence type="inferred from homology"/>
<dbReference type="InterPro" id="IPR006059">
    <property type="entry name" value="SBP"/>
</dbReference>
<reference evidence="5" key="1">
    <citation type="submission" date="2022-01" db="EMBL/GenBank/DDBJ databases">
        <title>Antribacter sp. nov., isolated from Guizhou of China.</title>
        <authorList>
            <person name="Chengliang C."/>
            <person name="Ya Z."/>
        </authorList>
    </citation>
    <scope>NUCLEOTIDE SEQUENCE</scope>
    <source>
        <strain evidence="5">KLBMP 9083</strain>
    </source>
</reference>
<dbReference type="Pfam" id="PF01547">
    <property type="entry name" value="SBP_bac_1"/>
    <property type="match status" value="1"/>
</dbReference>
<evidence type="ECO:0000313" key="6">
    <source>
        <dbReference type="Proteomes" id="UP001165405"/>
    </source>
</evidence>
<dbReference type="EMBL" id="JAKGSG010000020">
    <property type="protein sequence ID" value="MCF4120320.1"/>
    <property type="molecule type" value="Genomic_DNA"/>
</dbReference>
<keyword evidence="3 4" id="KW-0732">Signal</keyword>
<evidence type="ECO:0000256" key="3">
    <source>
        <dbReference type="ARBA" id="ARBA00022729"/>
    </source>
</evidence>
<feature type="signal peptide" evidence="4">
    <location>
        <begin position="1"/>
        <end position="21"/>
    </location>
</feature>
<keyword evidence="2" id="KW-0813">Transport</keyword>
<dbReference type="PANTHER" id="PTHR43649:SF34">
    <property type="entry name" value="ABC TRANSPORTER PERIPLASMIC-BINDING PROTEIN YCJN-RELATED"/>
    <property type="match status" value="1"/>
</dbReference>
<evidence type="ECO:0000256" key="2">
    <source>
        <dbReference type="ARBA" id="ARBA00022448"/>
    </source>
</evidence>
<comment type="caution">
    <text evidence="5">The sequence shown here is derived from an EMBL/GenBank/DDBJ whole genome shotgun (WGS) entry which is preliminary data.</text>
</comment>
<dbReference type="RefSeq" id="WP_236088093.1">
    <property type="nucleotide sequence ID" value="NZ_JAKGSG010000020.1"/>
</dbReference>
<dbReference type="InterPro" id="IPR050490">
    <property type="entry name" value="Bact_solute-bd_prot1"/>
</dbReference>
<sequence>MRSFRTVGVAGVVALAAAGLAACGGGAENGAEGDGTLTVWTLEDNPDRVAILEDIAADFGADAGVETEVVPVDAAQFNALLVSSAASGDLPDVMAALGLDGVGAMAANELLDTEAPREIVDGLGAETFNPAALDLATVDDTLLAVPSDSYPTVLFYRTDLFEAAGLDAPTDYDSIMAAAESLQGTDVTPFAGFTTEQGDFQGLALANGCELVQEDGTVTLDSPECVESFGYYDELITEHSFAGEQDWDAVRAAYLSGQTAMAMYSSYLLDELAGQHENFVPSCTECAADPAYLAKNTGVVADIGGADGEVRGQFRMQSDWAITVTADPEAADFVTYAMSDRYLDVLSMAPEGKVPDRLGTAENPTEYIDGWSQLPIGTVKQQTLADFYPPEVLDALTDPQGDVLWWAVRQGHAELLGAMLGELPVENAMNDMLTDAVTPEEAAQQAADQVREIQESLG</sequence>
<organism evidence="5 6">
    <name type="scientific">Antribacter soli</name>
    <dbReference type="NCBI Taxonomy" id="2910976"/>
    <lineage>
        <taxon>Bacteria</taxon>
        <taxon>Bacillati</taxon>
        <taxon>Actinomycetota</taxon>
        <taxon>Actinomycetes</taxon>
        <taxon>Micrococcales</taxon>
        <taxon>Promicromonosporaceae</taxon>
        <taxon>Antribacter</taxon>
    </lineage>
</organism>
<dbReference type="Gene3D" id="3.40.190.10">
    <property type="entry name" value="Periplasmic binding protein-like II"/>
    <property type="match status" value="1"/>
</dbReference>
<accession>A0AA41QCK4</accession>
<protein>
    <submittedName>
        <fullName evidence="5">Extracellular solute-binding protein</fullName>
    </submittedName>
</protein>
<comment type="similarity">
    <text evidence="1">Belongs to the bacterial solute-binding protein 1 family.</text>
</comment>
<dbReference type="SUPFAM" id="SSF53850">
    <property type="entry name" value="Periplasmic binding protein-like II"/>
    <property type="match status" value="1"/>
</dbReference>
<dbReference type="PROSITE" id="PS51257">
    <property type="entry name" value="PROKAR_LIPOPROTEIN"/>
    <property type="match status" value="1"/>
</dbReference>